<dbReference type="EMBL" id="JBEHHI010000002">
    <property type="protein sequence ID" value="MEX5729052.1"/>
    <property type="molecule type" value="Genomic_DNA"/>
</dbReference>
<accession>A0ABV3XUN9</accession>
<gene>
    <name evidence="2" type="ORF">Ga0609869_002405</name>
</gene>
<feature type="transmembrane region" description="Helical" evidence="1">
    <location>
        <begin position="163"/>
        <end position="180"/>
    </location>
</feature>
<evidence type="ECO:0000313" key="2">
    <source>
        <dbReference type="EMBL" id="MEX5729052.1"/>
    </source>
</evidence>
<sequence length="198" mass="20340">MLQIALAIVIGAAFGTVLDRIGATNPNWIGRMLNLTNLHLMKTILLAIGVASVLLFGGQMLGLVEVAHMSVKTAYVGVFIGGIMLGLGWALAGYCPGTGVCALASGRIDALFFVAGGLLGAAAYMLSYPFWADLGMLEGEKWTLGAVPGADYPAAIPTLQGDLAGIAVGAAFIVIAFILPKRIKGRRAPLGGAETPAE</sequence>
<evidence type="ECO:0000313" key="3">
    <source>
        <dbReference type="Proteomes" id="UP001560019"/>
    </source>
</evidence>
<keyword evidence="3" id="KW-1185">Reference proteome</keyword>
<dbReference type="Proteomes" id="UP001560019">
    <property type="component" value="Unassembled WGS sequence"/>
</dbReference>
<organism evidence="2 3">
    <name type="scientific">Rhodovulum iodosum</name>
    <dbReference type="NCBI Taxonomy" id="68291"/>
    <lineage>
        <taxon>Bacteria</taxon>
        <taxon>Pseudomonadati</taxon>
        <taxon>Pseudomonadota</taxon>
        <taxon>Alphaproteobacteria</taxon>
        <taxon>Rhodobacterales</taxon>
        <taxon>Paracoccaceae</taxon>
        <taxon>Rhodovulum</taxon>
    </lineage>
</organism>
<dbReference type="InterPro" id="IPR007272">
    <property type="entry name" value="Sulf_transp_TsuA/YedE"/>
</dbReference>
<dbReference type="Pfam" id="PF04143">
    <property type="entry name" value="Sulf_transp"/>
    <property type="match status" value="1"/>
</dbReference>
<feature type="transmembrane region" description="Helical" evidence="1">
    <location>
        <begin position="108"/>
        <end position="131"/>
    </location>
</feature>
<feature type="transmembrane region" description="Helical" evidence="1">
    <location>
        <begin position="6"/>
        <end position="23"/>
    </location>
</feature>
<keyword evidence="1" id="KW-0472">Membrane</keyword>
<feature type="transmembrane region" description="Helical" evidence="1">
    <location>
        <begin position="44"/>
        <end position="62"/>
    </location>
</feature>
<evidence type="ECO:0000256" key="1">
    <source>
        <dbReference type="SAM" id="Phobius"/>
    </source>
</evidence>
<dbReference type="RefSeq" id="WP_125404192.1">
    <property type="nucleotide sequence ID" value="NZ_JBEHHI010000002.1"/>
</dbReference>
<feature type="transmembrane region" description="Helical" evidence="1">
    <location>
        <begin position="74"/>
        <end position="96"/>
    </location>
</feature>
<protein>
    <submittedName>
        <fullName evidence="2">Membrane protein YedE/YeeE</fullName>
    </submittedName>
</protein>
<keyword evidence="1" id="KW-0812">Transmembrane</keyword>
<keyword evidence="1" id="KW-1133">Transmembrane helix</keyword>
<comment type="caution">
    <text evidence="2">The sequence shown here is derived from an EMBL/GenBank/DDBJ whole genome shotgun (WGS) entry which is preliminary data.</text>
</comment>
<proteinExistence type="predicted"/>
<reference evidence="2 3" key="1">
    <citation type="submission" date="2024-06" db="EMBL/GenBank/DDBJ databases">
        <title>Genome of Rhodovulum iodosum, a marine photoferrotroph.</title>
        <authorList>
            <person name="Bianchini G."/>
            <person name="Nikeleit V."/>
            <person name="Kappler A."/>
            <person name="Bryce C."/>
            <person name="Sanchez-Baracaldo P."/>
        </authorList>
    </citation>
    <scope>NUCLEOTIDE SEQUENCE [LARGE SCALE GENOMIC DNA]</scope>
    <source>
        <strain evidence="2 3">UT/N1</strain>
    </source>
</reference>
<name>A0ABV3XUN9_9RHOB</name>